<evidence type="ECO:0000259" key="10">
    <source>
        <dbReference type="SMART" id="SM00650"/>
    </source>
</evidence>
<dbReference type="InterPro" id="IPR011530">
    <property type="entry name" value="rRNA_adenine_dimethylase"/>
</dbReference>
<evidence type="ECO:0000256" key="9">
    <source>
        <dbReference type="SAM" id="MobiDB-lite"/>
    </source>
</evidence>
<feature type="binding site" evidence="7 8">
    <location>
        <position position="101"/>
    </location>
    <ligand>
        <name>S-adenosyl-L-methionine</name>
        <dbReference type="ChEBI" id="CHEBI:59789"/>
    </ligand>
</feature>
<dbReference type="InterPro" id="IPR023165">
    <property type="entry name" value="rRNA_Ade_diMease-like_C"/>
</dbReference>
<feature type="binding site" evidence="7 8">
    <location>
        <position position="29"/>
    </location>
    <ligand>
        <name>S-adenosyl-L-methionine</name>
        <dbReference type="ChEBI" id="CHEBI:59789"/>
    </ligand>
</feature>
<dbReference type="RefSeq" id="WP_267569496.1">
    <property type="nucleotide sequence ID" value="NZ_JAPNTZ010000022.1"/>
</dbReference>
<dbReference type="EC" id="2.1.1.182" evidence="7"/>
<sequence>MADALLGPAEIRELAARLGVAPTKKLGQNFLHDPNTIRRIVTAAGLTADDVALEVGPGLGSLTLGLVGAVRHVHAVEIDPRLAAALPETVTAAHLTVHNADAMRVRGADFDPAPTMLVANLPYNVAVPVVLHLLAELPSLRGGLVMVQKEVADRLVAGPGSKVYGVPSVKLAWYAEARAAGKVPPAVFWPVPNVDSGLVAFTRRDPPPGVDRTDVFAVVDAAFAQRRKTLRAALAGWAGGAVRAEELLVEAGISPQARGESLTVAQFAAIAGAAKLSPTGGKLSPSDRQPEGVDS</sequence>
<feature type="domain" description="Ribosomal RNA adenine methylase transferase N-terminal" evidence="10">
    <location>
        <begin position="36"/>
        <end position="205"/>
    </location>
</feature>
<dbReference type="Gene3D" id="3.40.50.150">
    <property type="entry name" value="Vaccinia Virus protein VP39"/>
    <property type="match status" value="1"/>
</dbReference>
<dbReference type="PANTHER" id="PTHR11727">
    <property type="entry name" value="DIMETHYLADENOSINE TRANSFERASE"/>
    <property type="match status" value="1"/>
</dbReference>
<feature type="binding site" evidence="7 8">
    <location>
        <position position="31"/>
    </location>
    <ligand>
        <name>S-adenosyl-L-methionine</name>
        <dbReference type="ChEBI" id="CHEBI:59789"/>
    </ligand>
</feature>
<comment type="caution">
    <text evidence="11">The sequence shown here is derived from an EMBL/GenBank/DDBJ whole genome shotgun (WGS) entry which is preliminary data.</text>
</comment>
<feature type="binding site" evidence="7 8">
    <location>
        <position position="56"/>
    </location>
    <ligand>
        <name>S-adenosyl-L-methionine</name>
        <dbReference type="ChEBI" id="CHEBI:59789"/>
    </ligand>
</feature>
<evidence type="ECO:0000256" key="1">
    <source>
        <dbReference type="ARBA" id="ARBA00022490"/>
    </source>
</evidence>
<evidence type="ECO:0000256" key="3">
    <source>
        <dbReference type="ARBA" id="ARBA00022603"/>
    </source>
</evidence>
<keyword evidence="1 7" id="KW-0963">Cytoplasm</keyword>
<comment type="catalytic activity">
    <reaction evidence="7">
        <text>adenosine(1518)/adenosine(1519) in 16S rRNA + 4 S-adenosyl-L-methionine = N(6)-dimethyladenosine(1518)/N(6)-dimethyladenosine(1519) in 16S rRNA + 4 S-adenosyl-L-homocysteine + 4 H(+)</text>
        <dbReference type="Rhea" id="RHEA:19609"/>
        <dbReference type="Rhea" id="RHEA-COMP:10232"/>
        <dbReference type="Rhea" id="RHEA-COMP:10233"/>
        <dbReference type="ChEBI" id="CHEBI:15378"/>
        <dbReference type="ChEBI" id="CHEBI:57856"/>
        <dbReference type="ChEBI" id="CHEBI:59789"/>
        <dbReference type="ChEBI" id="CHEBI:74411"/>
        <dbReference type="ChEBI" id="CHEBI:74493"/>
        <dbReference type="EC" id="2.1.1.182"/>
    </reaction>
</comment>
<comment type="subcellular location">
    <subcellularLocation>
        <location evidence="7">Cytoplasm</location>
    </subcellularLocation>
</comment>
<dbReference type="Proteomes" id="UP001151002">
    <property type="component" value="Unassembled WGS sequence"/>
</dbReference>
<dbReference type="EMBL" id="JAPNTZ010000022">
    <property type="protein sequence ID" value="MCY1144907.1"/>
    <property type="molecule type" value="Genomic_DNA"/>
</dbReference>
<organism evidence="11 12">
    <name type="scientific">Paractinoplanes pyxinae</name>
    <dbReference type="NCBI Taxonomy" id="2997416"/>
    <lineage>
        <taxon>Bacteria</taxon>
        <taxon>Bacillati</taxon>
        <taxon>Actinomycetota</taxon>
        <taxon>Actinomycetes</taxon>
        <taxon>Micromonosporales</taxon>
        <taxon>Micromonosporaceae</taxon>
        <taxon>Paractinoplanes</taxon>
    </lineage>
</organism>
<dbReference type="InterPro" id="IPR029063">
    <property type="entry name" value="SAM-dependent_MTases_sf"/>
</dbReference>
<dbReference type="SMART" id="SM00650">
    <property type="entry name" value="rADc"/>
    <property type="match status" value="1"/>
</dbReference>
<dbReference type="Gene3D" id="1.10.8.100">
    <property type="entry name" value="Ribosomal RNA adenine dimethylase-like, domain 2"/>
    <property type="match status" value="1"/>
</dbReference>
<keyword evidence="2 7" id="KW-0698">rRNA processing</keyword>
<accession>A0ABT4BEE8</accession>
<protein>
    <recommendedName>
        <fullName evidence="7">Ribosomal RNA small subunit methyltransferase A</fullName>
        <ecNumber evidence="7">2.1.1.182</ecNumber>
    </recommendedName>
    <alternativeName>
        <fullName evidence="7">16S rRNA (adenine(1518)-N(6)/adenine(1519)-N(6))-dimethyltransferase</fullName>
    </alternativeName>
    <alternativeName>
        <fullName evidence="7">16S rRNA dimethyladenosine transferase</fullName>
    </alternativeName>
    <alternativeName>
        <fullName evidence="7">16S rRNA dimethylase</fullName>
    </alternativeName>
    <alternativeName>
        <fullName evidence="7">S-adenosylmethionine-6-N', N'-adenosyl(rRNA) dimethyltransferase</fullName>
    </alternativeName>
</protein>
<dbReference type="Pfam" id="PF00398">
    <property type="entry name" value="RrnaAD"/>
    <property type="match status" value="1"/>
</dbReference>
<proteinExistence type="inferred from homology"/>
<dbReference type="HAMAP" id="MF_00607">
    <property type="entry name" value="16SrRNA_methyltr_A"/>
    <property type="match status" value="1"/>
</dbReference>
<evidence type="ECO:0000313" key="12">
    <source>
        <dbReference type="Proteomes" id="UP001151002"/>
    </source>
</evidence>
<dbReference type="InterPro" id="IPR001737">
    <property type="entry name" value="KsgA/Erm"/>
</dbReference>
<feature type="binding site" evidence="7 8">
    <location>
        <position position="120"/>
    </location>
    <ligand>
        <name>S-adenosyl-L-methionine</name>
        <dbReference type="ChEBI" id="CHEBI:59789"/>
    </ligand>
</feature>
<evidence type="ECO:0000256" key="6">
    <source>
        <dbReference type="ARBA" id="ARBA00022884"/>
    </source>
</evidence>
<dbReference type="PROSITE" id="PS01131">
    <property type="entry name" value="RRNA_A_DIMETH"/>
    <property type="match status" value="1"/>
</dbReference>
<name>A0ABT4BEE8_9ACTN</name>
<dbReference type="PANTHER" id="PTHR11727:SF7">
    <property type="entry name" value="DIMETHYLADENOSINE TRANSFERASE-RELATED"/>
    <property type="match status" value="1"/>
</dbReference>
<evidence type="ECO:0000256" key="4">
    <source>
        <dbReference type="ARBA" id="ARBA00022679"/>
    </source>
</evidence>
<evidence type="ECO:0000313" key="11">
    <source>
        <dbReference type="EMBL" id="MCY1144907.1"/>
    </source>
</evidence>
<evidence type="ECO:0000256" key="2">
    <source>
        <dbReference type="ARBA" id="ARBA00022552"/>
    </source>
</evidence>
<reference evidence="11" key="1">
    <citation type="submission" date="2022-11" db="EMBL/GenBank/DDBJ databases">
        <authorList>
            <person name="Somphong A."/>
            <person name="Phongsopitanun W."/>
        </authorList>
    </citation>
    <scope>NUCLEOTIDE SEQUENCE</scope>
    <source>
        <strain evidence="11">Pm04-4</strain>
    </source>
</reference>
<dbReference type="GO" id="GO:0052908">
    <property type="term" value="F:16S rRNA (adenine(1518)-N(6)/adenine(1519)-N(6))-dimethyltransferase activity"/>
    <property type="evidence" value="ECO:0007669"/>
    <property type="project" value="UniProtKB-EC"/>
</dbReference>
<keyword evidence="6 7" id="KW-0694">RNA-binding</keyword>
<dbReference type="InterPro" id="IPR020598">
    <property type="entry name" value="rRNA_Ade_methylase_Trfase_N"/>
</dbReference>
<dbReference type="InterPro" id="IPR020596">
    <property type="entry name" value="rRNA_Ade_Mease_Trfase_CS"/>
</dbReference>
<gene>
    <name evidence="7 11" type="primary">rsmA</name>
    <name evidence="7" type="synonym">ksgA</name>
    <name evidence="11" type="ORF">OWR29_43505</name>
</gene>
<dbReference type="SUPFAM" id="SSF53335">
    <property type="entry name" value="S-adenosyl-L-methionine-dependent methyltransferases"/>
    <property type="match status" value="1"/>
</dbReference>
<comment type="similarity">
    <text evidence="7">Belongs to the class I-like SAM-binding methyltransferase superfamily. rRNA adenine N(6)-methyltransferase family. RsmA subfamily.</text>
</comment>
<keyword evidence="4 7" id="KW-0808">Transferase</keyword>
<dbReference type="NCBIfam" id="TIGR00755">
    <property type="entry name" value="ksgA"/>
    <property type="match status" value="1"/>
</dbReference>
<keyword evidence="3 7" id="KW-0489">Methyltransferase</keyword>
<feature type="binding site" evidence="7 8">
    <location>
        <position position="77"/>
    </location>
    <ligand>
        <name>S-adenosyl-L-methionine</name>
        <dbReference type="ChEBI" id="CHEBI:59789"/>
    </ligand>
</feature>
<comment type="function">
    <text evidence="7">Specifically dimethylates two adjacent adenosines (A1518 and A1519) in the loop of a conserved hairpin near the 3'-end of 16S rRNA in the 30S particle. May play a critical role in biogenesis of 30S subunits.</text>
</comment>
<keyword evidence="5 7" id="KW-0949">S-adenosyl-L-methionine</keyword>
<evidence type="ECO:0000256" key="8">
    <source>
        <dbReference type="PROSITE-ProRule" id="PRU01026"/>
    </source>
</evidence>
<evidence type="ECO:0000256" key="5">
    <source>
        <dbReference type="ARBA" id="ARBA00022691"/>
    </source>
</evidence>
<evidence type="ECO:0000256" key="7">
    <source>
        <dbReference type="HAMAP-Rule" id="MF_00607"/>
    </source>
</evidence>
<keyword evidence="12" id="KW-1185">Reference proteome</keyword>
<dbReference type="PROSITE" id="PS51689">
    <property type="entry name" value="SAM_RNA_A_N6_MT"/>
    <property type="match status" value="1"/>
</dbReference>
<feature type="region of interest" description="Disordered" evidence="9">
    <location>
        <begin position="276"/>
        <end position="295"/>
    </location>
</feature>